<feature type="domain" description="Helicase ATP-binding" evidence="12">
    <location>
        <begin position="20"/>
        <end position="308"/>
    </location>
</feature>
<dbReference type="Gene3D" id="3.40.50.300">
    <property type="entry name" value="P-loop containing nucleotide triphosphate hydrolases"/>
    <property type="match status" value="2"/>
</dbReference>
<dbReference type="GO" id="GO:0005524">
    <property type="term" value="F:ATP binding"/>
    <property type="evidence" value="ECO:0007669"/>
    <property type="project" value="UniProtKB-KW"/>
</dbReference>
<dbReference type="InterPro" id="IPR014001">
    <property type="entry name" value="Helicase_ATP-bd"/>
</dbReference>
<organism evidence="13 14">
    <name type="scientific">Nocardioides marmotae</name>
    <dbReference type="NCBI Taxonomy" id="2663857"/>
    <lineage>
        <taxon>Bacteria</taxon>
        <taxon>Bacillati</taxon>
        <taxon>Actinomycetota</taxon>
        <taxon>Actinomycetes</taxon>
        <taxon>Propionibacteriales</taxon>
        <taxon>Nocardioidaceae</taxon>
        <taxon>Nocardioides</taxon>
    </lineage>
</organism>
<evidence type="ECO:0000256" key="10">
    <source>
        <dbReference type="ARBA" id="ARBA00079061"/>
    </source>
</evidence>
<comment type="catalytic activity">
    <reaction evidence="8">
        <text>ATP + H2O = ADP + phosphate + H(+)</text>
        <dbReference type="Rhea" id="RHEA:13065"/>
        <dbReference type="ChEBI" id="CHEBI:15377"/>
        <dbReference type="ChEBI" id="CHEBI:15378"/>
        <dbReference type="ChEBI" id="CHEBI:30616"/>
        <dbReference type="ChEBI" id="CHEBI:43474"/>
        <dbReference type="ChEBI" id="CHEBI:456216"/>
        <dbReference type="EC" id="5.6.2.3"/>
    </reaction>
</comment>
<dbReference type="InterPro" id="IPR006555">
    <property type="entry name" value="ATP-dep_Helicase_C"/>
</dbReference>
<comment type="similarity">
    <text evidence="6">Belongs to the helicase family. DinG subfamily.</text>
</comment>
<evidence type="ECO:0000256" key="9">
    <source>
        <dbReference type="ARBA" id="ARBA00073590"/>
    </source>
</evidence>
<dbReference type="SUPFAM" id="SSF52540">
    <property type="entry name" value="P-loop containing nucleoside triphosphate hydrolases"/>
    <property type="match status" value="1"/>
</dbReference>
<evidence type="ECO:0000256" key="2">
    <source>
        <dbReference type="ARBA" id="ARBA00022741"/>
    </source>
</evidence>
<keyword evidence="2" id="KW-0547">Nucleotide-binding</keyword>
<dbReference type="InterPro" id="IPR027417">
    <property type="entry name" value="P-loop_NTPase"/>
</dbReference>
<keyword evidence="3" id="KW-0378">Hydrolase</keyword>
<dbReference type="InterPro" id="IPR045028">
    <property type="entry name" value="DinG/Rad3-like"/>
</dbReference>
<name>A0A6I3J4L9_9ACTN</name>
<dbReference type="GO" id="GO:0016818">
    <property type="term" value="F:hydrolase activity, acting on acid anhydrides, in phosphorus-containing anhydrides"/>
    <property type="evidence" value="ECO:0007669"/>
    <property type="project" value="InterPro"/>
</dbReference>
<evidence type="ECO:0000256" key="11">
    <source>
        <dbReference type="SAM" id="MobiDB-lite"/>
    </source>
</evidence>
<evidence type="ECO:0000256" key="5">
    <source>
        <dbReference type="ARBA" id="ARBA00022840"/>
    </source>
</evidence>
<protein>
    <recommendedName>
        <fullName evidence="9">ATP-dependent helicase DinG</fullName>
        <ecNumber evidence="7">5.6.2.3</ecNumber>
    </recommendedName>
    <alternativeName>
        <fullName evidence="10">DNA 5'-3' helicase DinG</fullName>
    </alternativeName>
</protein>
<accession>A0A6I3J4L9</accession>
<dbReference type="PROSITE" id="PS51193">
    <property type="entry name" value="HELICASE_ATP_BIND_2"/>
    <property type="match status" value="1"/>
</dbReference>
<keyword evidence="14" id="KW-1185">Reference proteome</keyword>
<dbReference type="SMART" id="SM00487">
    <property type="entry name" value="DEXDc"/>
    <property type="match status" value="1"/>
</dbReference>
<dbReference type="GO" id="GO:0006139">
    <property type="term" value="P:nucleobase-containing compound metabolic process"/>
    <property type="evidence" value="ECO:0007669"/>
    <property type="project" value="InterPro"/>
</dbReference>
<dbReference type="Pfam" id="PF00270">
    <property type="entry name" value="DEAD"/>
    <property type="match status" value="1"/>
</dbReference>
<dbReference type="EC" id="5.6.2.3" evidence="7"/>
<evidence type="ECO:0000256" key="1">
    <source>
        <dbReference type="ARBA" id="ARBA00001966"/>
    </source>
</evidence>
<gene>
    <name evidence="13" type="ORF">GGQ22_02610</name>
</gene>
<evidence type="ECO:0000256" key="3">
    <source>
        <dbReference type="ARBA" id="ARBA00022801"/>
    </source>
</evidence>
<comment type="caution">
    <text evidence="13">The sequence shown here is derived from an EMBL/GenBank/DDBJ whole genome shotgun (WGS) entry which is preliminary data.</text>
</comment>
<proteinExistence type="inferred from homology"/>
<comment type="cofactor">
    <cofactor evidence="1">
        <name>[4Fe-4S] cluster</name>
        <dbReference type="ChEBI" id="CHEBI:49883"/>
    </cofactor>
</comment>
<dbReference type="Proteomes" id="UP000433406">
    <property type="component" value="Unassembled WGS sequence"/>
</dbReference>
<keyword evidence="5" id="KW-0067">ATP-binding</keyword>
<feature type="compositionally biased region" description="Basic and acidic residues" evidence="11">
    <location>
        <begin position="168"/>
        <end position="182"/>
    </location>
</feature>
<evidence type="ECO:0000313" key="13">
    <source>
        <dbReference type="EMBL" id="MTB93964.1"/>
    </source>
</evidence>
<sequence length="673" mass="72528">MPPTSAPTTSPTTRVSEVLASAVRALGGAERAGQVRMAEAVSRALADEEHLLVQAGTGTGKSLAYLVPALLHPDRVVVATATLALQHQLVERDLPRLVEAVAKDDSVRDVDTSYAVLKGRSNYACLHRVREGVPDDQGALVQMPEGSMGQKVLELRAWAEEQAEESGSGERDNAPRHTDREWRQVSVSHRECLGATKCPFGQECFAELAKEKAQRSHLIITNHSLLAIDAIEGVPMIPEYDAVVIDEAHELTARVTQAATDELWAAEVERAARRSQRHVEGSQADDLADAAEALRSAMTDARPGRFERMPQELGDALVLVRDAARACLSAYPKGEDKSDKSADPGLTQAKGSVQEVFATAERMAADLDSDVLWLTEGTERMPPRLCVAPLQVWGPMRDKLLREKSVVFTSATLMLGGDFGSVATSVGLKPSERVVEETADAQRTDTVLPWRGIDVGSPFDYGQQGILYVARHLPPPGRDGLVAAQLDEIVELIDAADGRALGLFSSRRAAETAAEAVRERLPHLTTLAQGDAQLPELAKQFVEDPHTVLFGTLSLWQGLDVPGDTCQLVLIDRIPFPRPDDPLMSARQKAADQAGGNGFMQIAATHAALLMAQGAGRLIRTTTDRGVVAVLDPRLATARYGGFLKASLPPMWTTTDPSIVRKALARLSASAKD</sequence>
<dbReference type="Pfam" id="PF13307">
    <property type="entry name" value="Helicase_C_2"/>
    <property type="match status" value="1"/>
</dbReference>
<keyword evidence="4 13" id="KW-0347">Helicase</keyword>
<dbReference type="PANTHER" id="PTHR11472">
    <property type="entry name" value="DNA REPAIR DEAD HELICASE RAD3/XP-D SUBFAMILY MEMBER"/>
    <property type="match status" value="1"/>
</dbReference>
<evidence type="ECO:0000256" key="6">
    <source>
        <dbReference type="ARBA" id="ARBA00038058"/>
    </source>
</evidence>
<dbReference type="GO" id="GO:0043139">
    <property type="term" value="F:5'-3' DNA helicase activity"/>
    <property type="evidence" value="ECO:0007669"/>
    <property type="project" value="UniProtKB-EC"/>
</dbReference>
<dbReference type="EMBL" id="WLCI01000003">
    <property type="protein sequence ID" value="MTB93964.1"/>
    <property type="molecule type" value="Genomic_DNA"/>
</dbReference>
<dbReference type="FunFam" id="3.40.50.300:FF:000437">
    <property type="entry name" value="ATP-dependent DNA helicase DinG"/>
    <property type="match status" value="1"/>
</dbReference>
<evidence type="ECO:0000259" key="12">
    <source>
        <dbReference type="PROSITE" id="PS51193"/>
    </source>
</evidence>
<dbReference type="PANTHER" id="PTHR11472:SF34">
    <property type="entry name" value="REGULATOR OF TELOMERE ELONGATION HELICASE 1"/>
    <property type="match status" value="1"/>
</dbReference>
<evidence type="ECO:0000313" key="14">
    <source>
        <dbReference type="Proteomes" id="UP000433406"/>
    </source>
</evidence>
<dbReference type="InterPro" id="IPR014013">
    <property type="entry name" value="Helic_SF1/SF2_ATP-bd_DinG/Rad3"/>
</dbReference>
<reference evidence="13 14" key="1">
    <citation type="submission" date="2019-10" db="EMBL/GenBank/DDBJ databases">
        <title>Nocardioides novel species isolated from the excrement of Marmot.</title>
        <authorList>
            <person name="Zhang G."/>
        </authorList>
    </citation>
    <scope>NUCLEOTIDE SEQUENCE [LARGE SCALE GENOMIC DNA]</scope>
    <source>
        <strain evidence="14">zg-579</strain>
    </source>
</reference>
<dbReference type="GO" id="GO:0003676">
    <property type="term" value="F:nucleic acid binding"/>
    <property type="evidence" value="ECO:0007669"/>
    <property type="project" value="InterPro"/>
</dbReference>
<dbReference type="RefSeq" id="WP_171896108.1">
    <property type="nucleotide sequence ID" value="NZ_CP053660.1"/>
</dbReference>
<dbReference type="AlphaFoldDB" id="A0A6I3J4L9"/>
<dbReference type="SMART" id="SM00491">
    <property type="entry name" value="HELICc2"/>
    <property type="match status" value="1"/>
</dbReference>
<feature type="region of interest" description="Disordered" evidence="11">
    <location>
        <begin position="160"/>
        <end position="182"/>
    </location>
</feature>
<dbReference type="InterPro" id="IPR011545">
    <property type="entry name" value="DEAD/DEAH_box_helicase_dom"/>
</dbReference>
<evidence type="ECO:0000256" key="4">
    <source>
        <dbReference type="ARBA" id="ARBA00022806"/>
    </source>
</evidence>
<evidence type="ECO:0000256" key="7">
    <source>
        <dbReference type="ARBA" id="ARBA00044969"/>
    </source>
</evidence>
<evidence type="ECO:0000256" key="8">
    <source>
        <dbReference type="ARBA" id="ARBA00048954"/>
    </source>
</evidence>